<dbReference type="EMBL" id="JAVRRL010000146">
    <property type="protein sequence ID" value="KAK5105874.1"/>
    <property type="molecule type" value="Genomic_DNA"/>
</dbReference>
<sequence>MADVVHQMTWDSVNAIDKAKTEHHLRNMMERGHMYRYLEKTLGRGICFVLGNDHAETTWTALLTKGSQKPDPIMRMLQKEEIRRLAQEYALLRDHIVRHKMAEVREMFASLFRPQTLETVYLGAVAVTSHSLEANLHYDHY</sequence>
<evidence type="ECO:0000313" key="2">
    <source>
        <dbReference type="Proteomes" id="UP001310890"/>
    </source>
</evidence>
<proteinExistence type="predicted"/>
<reference evidence="1" key="1">
    <citation type="submission" date="2023-08" db="EMBL/GenBank/DDBJ databases">
        <title>Black Yeasts Isolated from many extreme environments.</title>
        <authorList>
            <person name="Coleine C."/>
            <person name="Stajich J.E."/>
            <person name="Selbmann L."/>
        </authorList>
    </citation>
    <scope>NUCLEOTIDE SEQUENCE</scope>
    <source>
        <strain evidence="1">CCFEE 5401</strain>
    </source>
</reference>
<name>A0AAN7T8N0_9PEZI</name>
<protein>
    <submittedName>
        <fullName evidence="1">Uncharacterized protein</fullName>
    </submittedName>
</protein>
<dbReference type="AlphaFoldDB" id="A0AAN7T8N0"/>
<dbReference type="Proteomes" id="UP001310890">
    <property type="component" value="Unassembled WGS sequence"/>
</dbReference>
<gene>
    <name evidence="1" type="ORF">LTR62_001933</name>
</gene>
<evidence type="ECO:0000313" key="1">
    <source>
        <dbReference type="EMBL" id="KAK5105874.1"/>
    </source>
</evidence>
<accession>A0AAN7T8N0</accession>
<organism evidence="1 2">
    <name type="scientific">Meristemomyces frigidus</name>
    <dbReference type="NCBI Taxonomy" id="1508187"/>
    <lineage>
        <taxon>Eukaryota</taxon>
        <taxon>Fungi</taxon>
        <taxon>Dikarya</taxon>
        <taxon>Ascomycota</taxon>
        <taxon>Pezizomycotina</taxon>
        <taxon>Dothideomycetes</taxon>
        <taxon>Dothideomycetidae</taxon>
        <taxon>Mycosphaerellales</taxon>
        <taxon>Teratosphaeriaceae</taxon>
        <taxon>Meristemomyces</taxon>
    </lineage>
</organism>
<comment type="caution">
    <text evidence="1">The sequence shown here is derived from an EMBL/GenBank/DDBJ whole genome shotgun (WGS) entry which is preliminary data.</text>
</comment>